<gene>
    <name evidence="1" type="ORF">GBZ26_03275</name>
</gene>
<accession>A0ABX2KNP7</accession>
<sequence>MNRTDVLTILAAPLIRERRPVRLSRLNAALAAAGMEETTAEEVGALVIDAPVHRGEVRRAVTPPAEALA</sequence>
<protein>
    <submittedName>
        <fullName evidence="1">Uncharacterized protein</fullName>
    </submittedName>
</protein>
<comment type="caution">
    <text evidence="1">The sequence shown here is derived from an EMBL/GenBank/DDBJ whole genome shotgun (WGS) entry which is preliminary data.</text>
</comment>
<evidence type="ECO:0000313" key="2">
    <source>
        <dbReference type="Proteomes" id="UP000639419"/>
    </source>
</evidence>
<dbReference type="EMBL" id="WHOR01000013">
    <property type="protein sequence ID" value="NUB18248.1"/>
    <property type="molecule type" value="Genomic_DNA"/>
</dbReference>
<proteinExistence type="predicted"/>
<reference evidence="1 2" key="1">
    <citation type="submission" date="2019-10" db="EMBL/GenBank/DDBJ databases">
        <title>Genome sequence of Azospirillum formosense CC-Nfb-7.</title>
        <authorList>
            <person name="Ambrosini A."/>
            <person name="Sant'Anna F.H."/>
            <person name="Cassan F.D."/>
            <person name="Souza E.M."/>
            <person name="Passaglia L.M.P."/>
        </authorList>
    </citation>
    <scope>NUCLEOTIDE SEQUENCE [LARGE SCALE GENOMIC DNA]</scope>
    <source>
        <strain evidence="1 2">CC-NFb-7</strain>
    </source>
</reference>
<evidence type="ECO:0000313" key="1">
    <source>
        <dbReference type="EMBL" id="NUB18248.1"/>
    </source>
</evidence>
<keyword evidence="2" id="KW-1185">Reference proteome</keyword>
<dbReference type="RefSeq" id="WP_174437576.1">
    <property type="nucleotide sequence ID" value="NZ_BAABCC010000032.1"/>
</dbReference>
<organism evidence="1 2">
    <name type="scientific">Azospirillum formosense</name>
    <dbReference type="NCBI Taxonomy" id="861533"/>
    <lineage>
        <taxon>Bacteria</taxon>
        <taxon>Pseudomonadati</taxon>
        <taxon>Pseudomonadota</taxon>
        <taxon>Alphaproteobacteria</taxon>
        <taxon>Rhodospirillales</taxon>
        <taxon>Azospirillaceae</taxon>
        <taxon>Azospirillum</taxon>
    </lineage>
</organism>
<dbReference type="Proteomes" id="UP000639419">
    <property type="component" value="Unassembled WGS sequence"/>
</dbReference>
<name>A0ABX2KNP7_9PROT</name>